<name>A0A1G7HHL6_9ACTN</name>
<dbReference type="EMBL" id="FNBT01000001">
    <property type="protein sequence ID" value="SDE99972.1"/>
    <property type="molecule type" value="Genomic_DNA"/>
</dbReference>
<evidence type="ECO:0000313" key="3">
    <source>
        <dbReference type="EMBL" id="SDE99972.1"/>
    </source>
</evidence>
<dbReference type="Gene3D" id="3.40.50.150">
    <property type="entry name" value="Vaccinia Virus protein VP39"/>
    <property type="match status" value="1"/>
</dbReference>
<dbReference type="Proteomes" id="UP000199406">
    <property type="component" value="Unassembled WGS sequence"/>
</dbReference>
<dbReference type="Pfam" id="PF13649">
    <property type="entry name" value="Methyltransf_25"/>
    <property type="match status" value="1"/>
</dbReference>
<proteinExistence type="predicted"/>
<dbReference type="RefSeq" id="WP_091763634.1">
    <property type="nucleotide sequence ID" value="NZ_FNBT01000001.1"/>
</dbReference>
<evidence type="ECO:0000313" key="4">
    <source>
        <dbReference type="Proteomes" id="UP000199406"/>
    </source>
</evidence>
<dbReference type="OrthoDB" id="3568407at2"/>
<evidence type="ECO:0000259" key="2">
    <source>
        <dbReference type="Pfam" id="PF13649"/>
    </source>
</evidence>
<dbReference type="InterPro" id="IPR041698">
    <property type="entry name" value="Methyltransf_25"/>
</dbReference>
<dbReference type="CDD" id="cd02440">
    <property type="entry name" value="AdoMet_MTases"/>
    <property type="match status" value="1"/>
</dbReference>
<reference evidence="4" key="1">
    <citation type="submission" date="2016-10" db="EMBL/GenBank/DDBJ databases">
        <authorList>
            <person name="Varghese N."/>
            <person name="Submissions S."/>
        </authorList>
    </citation>
    <scope>NUCLEOTIDE SEQUENCE [LARGE SCALE GENOMIC DNA]</scope>
    <source>
        <strain evidence="4">DSM 44268</strain>
    </source>
</reference>
<keyword evidence="1 3" id="KW-0808">Transferase</keyword>
<dbReference type="GO" id="GO:0032259">
    <property type="term" value="P:methylation"/>
    <property type="evidence" value="ECO:0007669"/>
    <property type="project" value="UniProtKB-KW"/>
</dbReference>
<organism evidence="3 4">
    <name type="scientific">Blastococcus aurantiacus</name>
    <dbReference type="NCBI Taxonomy" id="1550231"/>
    <lineage>
        <taxon>Bacteria</taxon>
        <taxon>Bacillati</taxon>
        <taxon>Actinomycetota</taxon>
        <taxon>Actinomycetes</taxon>
        <taxon>Geodermatophilales</taxon>
        <taxon>Geodermatophilaceae</taxon>
        <taxon>Blastococcus</taxon>
    </lineage>
</organism>
<accession>A0A1G7HHL6</accession>
<evidence type="ECO:0000256" key="1">
    <source>
        <dbReference type="ARBA" id="ARBA00022679"/>
    </source>
</evidence>
<sequence length="214" mass="24092">MSEQDVVLSEQVAYYRIRAADYLERHRLIPGFDELARAVTAFGPSGAVLELACGPGTWTPMLLRTATTVTAVDAAPEMLDQARRQVGDARVEFVQADLFSWRPSHVYDTVFFGFWLSHVPPGRFDSFWRLVDASLAPDGRVFFIDDAWRTSDEVRGGQETTTIVRRTADGDEHRLVKAPYTSEALQKRLASLGWLIEVHDVIDGLFWGSGTRMR</sequence>
<dbReference type="GO" id="GO:0008168">
    <property type="term" value="F:methyltransferase activity"/>
    <property type="evidence" value="ECO:0007669"/>
    <property type="project" value="UniProtKB-KW"/>
</dbReference>
<dbReference type="AlphaFoldDB" id="A0A1G7HHL6"/>
<dbReference type="STRING" id="1550231.SAMN05660662_0623"/>
<dbReference type="SUPFAM" id="SSF53335">
    <property type="entry name" value="S-adenosyl-L-methionine-dependent methyltransferases"/>
    <property type="match status" value="1"/>
</dbReference>
<keyword evidence="4" id="KW-1185">Reference proteome</keyword>
<dbReference type="PANTHER" id="PTHR43861">
    <property type="entry name" value="TRANS-ACONITATE 2-METHYLTRANSFERASE-RELATED"/>
    <property type="match status" value="1"/>
</dbReference>
<protein>
    <submittedName>
        <fullName evidence="3">Demethylmenaquinone methyltransferase / 2-methoxy-6-polyprenyl-1,4-benzoquinol methylase</fullName>
    </submittedName>
</protein>
<dbReference type="InterPro" id="IPR029063">
    <property type="entry name" value="SAM-dependent_MTases_sf"/>
</dbReference>
<gene>
    <name evidence="3" type="ORF">SAMN05660662_0623</name>
</gene>
<keyword evidence="3" id="KW-0489">Methyltransferase</keyword>
<feature type="domain" description="Methyltransferase" evidence="2">
    <location>
        <begin position="48"/>
        <end position="139"/>
    </location>
</feature>